<dbReference type="EMBL" id="CP090033">
    <property type="protein sequence ID" value="UPK93084.1"/>
    <property type="molecule type" value="Genomic_DNA"/>
</dbReference>
<proteinExistence type="predicted"/>
<gene>
    <name evidence="1" type="ORF">LCI18_004019</name>
</gene>
<evidence type="ECO:0000313" key="2">
    <source>
        <dbReference type="Proteomes" id="UP000830768"/>
    </source>
</evidence>
<protein>
    <submittedName>
        <fullName evidence="1">Uncharacterized protein</fullName>
    </submittedName>
</protein>
<organism evidence="1 2">
    <name type="scientific">Fusarium solani subsp. cucurbitae</name>
    <name type="common">Neocosmosporum cucurbitae</name>
    <dbReference type="NCBI Taxonomy" id="2747967"/>
    <lineage>
        <taxon>Eukaryota</taxon>
        <taxon>Fungi</taxon>
        <taxon>Dikarya</taxon>
        <taxon>Ascomycota</taxon>
        <taxon>Pezizomycotina</taxon>
        <taxon>Sordariomycetes</taxon>
        <taxon>Hypocreomycetidae</taxon>
        <taxon>Hypocreales</taxon>
        <taxon>Nectriaceae</taxon>
        <taxon>Fusarium</taxon>
        <taxon>Fusarium solani species complex</taxon>
    </lineage>
</organism>
<keyword evidence="2" id="KW-1185">Reference proteome</keyword>
<sequence length="100" mass="11212">MRWRRSSPCHGRAQSHGKCDSFFLSFVLALSPFDLQTHWQSCPSSRLLSNPSCIRLKQKHGDNDCRCNACSIPGYIYDPGLDPRTGLFASRSGYSSLESL</sequence>
<reference evidence="1" key="1">
    <citation type="submission" date="2021-11" db="EMBL/GenBank/DDBJ databases">
        <title>Fusarium solani-melongenae Genome sequencing and assembly.</title>
        <authorList>
            <person name="Xie S."/>
            <person name="Huang L."/>
            <person name="Zhang X."/>
        </authorList>
    </citation>
    <scope>NUCLEOTIDE SEQUENCE</scope>
    <source>
        <strain evidence="1">CRI 24-3</strain>
    </source>
</reference>
<accession>A0ACD3YVT5</accession>
<name>A0ACD3YVT5_FUSSC</name>
<dbReference type="Proteomes" id="UP000830768">
    <property type="component" value="Chromosome 4"/>
</dbReference>
<evidence type="ECO:0000313" key="1">
    <source>
        <dbReference type="EMBL" id="UPK93084.1"/>
    </source>
</evidence>